<keyword evidence="5" id="KW-0931">ER-Golgi transport</keyword>
<feature type="compositionally biased region" description="Basic and acidic residues" evidence="11">
    <location>
        <begin position="119"/>
        <end position="131"/>
    </location>
</feature>
<feature type="compositionally biased region" description="Basic and acidic residues" evidence="11">
    <location>
        <begin position="377"/>
        <end position="407"/>
    </location>
</feature>
<dbReference type="Proteomes" id="UP000799421">
    <property type="component" value="Unassembled WGS sequence"/>
</dbReference>
<keyword evidence="7 10" id="KW-0175">Coiled coil</keyword>
<comment type="subcellular location">
    <subcellularLocation>
        <location evidence="1">Endoplasmic reticulum membrane</location>
        <topology evidence="1">Single-pass type IV membrane protein</topology>
    </subcellularLocation>
</comment>
<evidence type="ECO:0000256" key="2">
    <source>
        <dbReference type="ARBA" id="ARBA00022448"/>
    </source>
</evidence>
<feature type="coiled-coil region" evidence="10">
    <location>
        <begin position="7"/>
        <end position="64"/>
    </location>
</feature>
<evidence type="ECO:0000256" key="10">
    <source>
        <dbReference type="SAM" id="Coils"/>
    </source>
</evidence>
<protein>
    <recommendedName>
        <fullName evidence="13">Sec20 C-terminal domain-containing protein</fullName>
    </recommendedName>
</protein>
<keyword evidence="15" id="KW-1185">Reference proteome</keyword>
<evidence type="ECO:0000313" key="14">
    <source>
        <dbReference type="EMBL" id="KAF2857419.1"/>
    </source>
</evidence>
<evidence type="ECO:0000256" key="1">
    <source>
        <dbReference type="ARBA" id="ARBA00004163"/>
    </source>
</evidence>
<organism evidence="14 15">
    <name type="scientific">Piedraia hortae CBS 480.64</name>
    <dbReference type="NCBI Taxonomy" id="1314780"/>
    <lineage>
        <taxon>Eukaryota</taxon>
        <taxon>Fungi</taxon>
        <taxon>Dikarya</taxon>
        <taxon>Ascomycota</taxon>
        <taxon>Pezizomycotina</taxon>
        <taxon>Dothideomycetes</taxon>
        <taxon>Dothideomycetidae</taxon>
        <taxon>Capnodiales</taxon>
        <taxon>Piedraiaceae</taxon>
        <taxon>Piedraia</taxon>
    </lineage>
</organism>
<dbReference type="GO" id="GO:0005484">
    <property type="term" value="F:SNAP receptor activity"/>
    <property type="evidence" value="ECO:0007669"/>
    <property type="project" value="InterPro"/>
</dbReference>
<evidence type="ECO:0000256" key="7">
    <source>
        <dbReference type="ARBA" id="ARBA00023054"/>
    </source>
</evidence>
<keyword evidence="8 12" id="KW-0472">Membrane</keyword>
<dbReference type="Pfam" id="PF03908">
    <property type="entry name" value="Sec20"/>
    <property type="match status" value="1"/>
</dbReference>
<dbReference type="GO" id="GO:0006890">
    <property type="term" value="P:retrograde vesicle-mediated transport, Golgi to endoplasmic reticulum"/>
    <property type="evidence" value="ECO:0007669"/>
    <property type="project" value="InterPro"/>
</dbReference>
<evidence type="ECO:0000256" key="8">
    <source>
        <dbReference type="ARBA" id="ARBA00023136"/>
    </source>
</evidence>
<dbReference type="PANTHER" id="PTHR12825">
    <property type="entry name" value="BNIP1-RELATED"/>
    <property type="match status" value="1"/>
</dbReference>
<keyword evidence="2" id="KW-0813">Transport</keyword>
<dbReference type="OrthoDB" id="46868at2759"/>
<name>A0A6A7BRU7_9PEZI</name>
<evidence type="ECO:0000256" key="4">
    <source>
        <dbReference type="ARBA" id="ARBA00022824"/>
    </source>
</evidence>
<gene>
    <name evidence="14" type="ORF">K470DRAFT_260824</name>
</gene>
<feature type="compositionally biased region" description="Basic and acidic residues" evidence="11">
    <location>
        <begin position="158"/>
        <end position="167"/>
    </location>
</feature>
<feature type="region of interest" description="Disordered" evidence="11">
    <location>
        <begin position="111"/>
        <end position="171"/>
    </location>
</feature>
<dbReference type="PANTHER" id="PTHR12825:SF0">
    <property type="entry name" value="VESICLE TRANSPORT PROTEIN SEC20"/>
    <property type="match status" value="1"/>
</dbReference>
<proteinExistence type="inferred from homology"/>
<dbReference type="EMBL" id="MU006044">
    <property type="protein sequence ID" value="KAF2857419.1"/>
    <property type="molecule type" value="Genomic_DNA"/>
</dbReference>
<dbReference type="AlphaFoldDB" id="A0A6A7BRU7"/>
<keyword evidence="3 12" id="KW-0812">Transmembrane</keyword>
<feature type="region of interest" description="Disordered" evidence="11">
    <location>
        <begin position="375"/>
        <end position="423"/>
    </location>
</feature>
<evidence type="ECO:0000256" key="3">
    <source>
        <dbReference type="ARBA" id="ARBA00022692"/>
    </source>
</evidence>
<feature type="domain" description="Sec20 C-terminal" evidence="13">
    <location>
        <begin position="172"/>
        <end position="261"/>
    </location>
</feature>
<keyword evidence="6 12" id="KW-1133">Transmembrane helix</keyword>
<evidence type="ECO:0000256" key="11">
    <source>
        <dbReference type="SAM" id="MobiDB-lite"/>
    </source>
</evidence>
<evidence type="ECO:0000256" key="9">
    <source>
        <dbReference type="ARBA" id="ARBA00037934"/>
    </source>
</evidence>
<feature type="compositionally biased region" description="Basic and acidic residues" evidence="11">
    <location>
        <begin position="414"/>
        <end position="423"/>
    </location>
</feature>
<accession>A0A6A7BRU7</accession>
<evidence type="ECO:0000256" key="5">
    <source>
        <dbReference type="ARBA" id="ARBA00022892"/>
    </source>
</evidence>
<dbReference type="GO" id="GO:0031201">
    <property type="term" value="C:SNARE complex"/>
    <property type="evidence" value="ECO:0007669"/>
    <property type="project" value="TreeGrafter"/>
</dbReference>
<evidence type="ECO:0000256" key="6">
    <source>
        <dbReference type="ARBA" id="ARBA00022989"/>
    </source>
</evidence>
<feature type="non-terminal residue" evidence="14">
    <location>
        <position position="1"/>
    </location>
</feature>
<evidence type="ECO:0000313" key="15">
    <source>
        <dbReference type="Proteomes" id="UP000799421"/>
    </source>
</evidence>
<dbReference type="InterPro" id="IPR005606">
    <property type="entry name" value="Sec20"/>
</dbReference>
<keyword evidence="4" id="KW-0256">Endoplasmic reticulum</keyword>
<dbReference type="GO" id="GO:0005789">
    <property type="term" value="C:endoplasmic reticulum membrane"/>
    <property type="evidence" value="ECO:0007669"/>
    <property type="project" value="UniProtKB-SubCell"/>
</dbReference>
<evidence type="ECO:0000256" key="12">
    <source>
        <dbReference type="SAM" id="Phobius"/>
    </source>
</evidence>
<feature type="transmembrane region" description="Helical" evidence="12">
    <location>
        <begin position="278"/>
        <end position="299"/>
    </location>
</feature>
<evidence type="ECO:0000259" key="13">
    <source>
        <dbReference type="Pfam" id="PF03908"/>
    </source>
</evidence>
<reference evidence="14" key="1">
    <citation type="journal article" date="2020" name="Stud. Mycol.">
        <title>101 Dothideomycetes genomes: a test case for predicting lifestyles and emergence of pathogens.</title>
        <authorList>
            <person name="Haridas S."/>
            <person name="Albert R."/>
            <person name="Binder M."/>
            <person name="Bloem J."/>
            <person name="Labutti K."/>
            <person name="Salamov A."/>
            <person name="Andreopoulos B."/>
            <person name="Baker S."/>
            <person name="Barry K."/>
            <person name="Bills G."/>
            <person name="Bluhm B."/>
            <person name="Cannon C."/>
            <person name="Castanera R."/>
            <person name="Culley D."/>
            <person name="Daum C."/>
            <person name="Ezra D."/>
            <person name="Gonzalez J."/>
            <person name="Henrissat B."/>
            <person name="Kuo A."/>
            <person name="Liang C."/>
            <person name="Lipzen A."/>
            <person name="Lutzoni F."/>
            <person name="Magnuson J."/>
            <person name="Mondo S."/>
            <person name="Nolan M."/>
            <person name="Ohm R."/>
            <person name="Pangilinan J."/>
            <person name="Park H.-J."/>
            <person name="Ramirez L."/>
            <person name="Alfaro M."/>
            <person name="Sun H."/>
            <person name="Tritt A."/>
            <person name="Yoshinaga Y."/>
            <person name="Zwiers L.-H."/>
            <person name="Turgeon B."/>
            <person name="Goodwin S."/>
            <person name="Spatafora J."/>
            <person name="Crous P."/>
            <person name="Grigoriev I."/>
        </authorList>
    </citation>
    <scope>NUCLEOTIDE SEQUENCE</scope>
    <source>
        <strain evidence="14">CBS 480.64</strain>
    </source>
</reference>
<dbReference type="InterPro" id="IPR056173">
    <property type="entry name" value="Sec20_C"/>
</dbReference>
<comment type="similarity">
    <text evidence="9">Belongs to the SEC20 family.</text>
</comment>
<feature type="transmembrane region" description="Helical" evidence="12">
    <location>
        <begin position="240"/>
        <end position="258"/>
    </location>
</feature>
<sequence>MAEQQRISQLQESLKGANALIKRLSKLQFQEGSADADTERVELGEDIHESLKALEEEYDLLRQDIEDLKPPVPVDYSAKRRESDRQRKDLRLSIQCTRFGEELSHSRNRFRSAQLSAKRASDKAKSKERDAAFVALRSSTPNEQAAGDLFSTRRPKKEQKPLSKAEAEAQASTDVTAALRRTHALLSTELSRSRFAQETFEESSAALQQLGDTYTDLSSALDKSKDILSTLLRSQKSDTWYLETAFYILLATLCWLFFRRILYGPFFKLPLFLWRLTYLFIWWLFIKPFLLFLTLTGVLTKAGTTTSIAQSRAPLIVQPSASGGIPKINMEDRERIQRGGGVPVGGGGAGAKLGKDGSLLDKIGNMVGIKDNFPQQKEGENVVRRGDGTILQERGDIPKNPKKKTFETEAPVEQDERVKRDEL</sequence>